<evidence type="ECO:0000256" key="20">
    <source>
        <dbReference type="ARBA" id="ARBA00048921"/>
    </source>
</evidence>
<comment type="catalytic activity">
    <reaction evidence="12">
        <text>14-hydroxy-(4Z,7Z,10Z,12E,16Z,19Z)-docosahexaenoate + NAD(+) = 14-oxo-(4Z,7Z,10Z,12E,16Z,19Z)-docosahexaenoate + NADH + H(+)</text>
        <dbReference type="Rhea" id="RHEA:48952"/>
        <dbReference type="ChEBI" id="CHEBI:15378"/>
        <dbReference type="ChEBI" id="CHEBI:57540"/>
        <dbReference type="ChEBI" id="CHEBI:57945"/>
        <dbReference type="ChEBI" id="CHEBI:90866"/>
        <dbReference type="ChEBI" id="CHEBI:90867"/>
    </reaction>
    <physiologicalReaction direction="left-to-right" evidence="12">
        <dbReference type="Rhea" id="RHEA:48953"/>
    </physiologicalReaction>
</comment>
<dbReference type="CTD" id="3248"/>
<dbReference type="PRINTS" id="PR00081">
    <property type="entry name" value="GDHRDH"/>
</dbReference>
<keyword evidence="2" id="KW-0276">Fatty acid metabolism</keyword>
<evidence type="ECO:0000256" key="19">
    <source>
        <dbReference type="ARBA" id="ARBA00048739"/>
    </source>
</evidence>
<organism evidence="24 25">
    <name type="scientific">Geotrypetes seraphini</name>
    <name type="common">Gaboon caecilian</name>
    <name type="synonym">Caecilia seraphini</name>
    <dbReference type="NCBI Taxonomy" id="260995"/>
    <lineage>
        <taxon>Eukaryota</taxon>
        <taxon>Metazoa</taxon>
        <taxon>Chordata</taxon>
        <taxon>Craniata</taxon>
        <taxon>Vertebrata</taxon>
        <taxon>Euteleostomi</taxon>
        <taxon>Amphibia</taxon>
        <taxon>Gymnophiona</taxon>
        <taxon>Geotrypetes</taxon>
    </lineage>
</organism>
<dbReference type="PANTHER" id="PTHR44229">
    <property type="entry name" value="15-HYDROXYPROSTAGLANDIN DEHYDROGENASE [NAD(+)]"/>
    <property type="match status" value="1"/>
</dbReference>
<keyword evidence="24" id="KW-1185">Reference proteome</keyword>
<keyword evidence="2" id="KW-0644">Prostaglandin metabolism</keyword>
<dbReference type="GO" id="GO:0006693">
    <property type="term" value="P:prostaglandin metabolic process"/>
    <property type="evidence" value="ECO:0007669"/>
    <property type="project" value="UniProtKB-KW"/>
</dbReference>
<dbReference type="GO" id="GO:0016404">
    <property type="term" value="F:15-hydroxyprostaglandin dehydrogenase (NAD+) activity"/>
    <property type="evidence" value="ECO:0007669"/>
    <property type="project" value="UniProtKB-EC"/>
</dbReference>
<dbReference type="AlphaFoldDB" id="A0A6P8RBG0"/>
<evidence type="ECO:0000256" key="12">
    <source>
        <dbReference type="ARBA" id="ARBA00048008"/>
    </source>
</evidence>
<comment type="catalytic activity">
    <reaction evidence="21">
        <text>(15S)-hydroxy-(5Z,8Z,11Z,13E)-eicosatetraenoate + NAD(+) = 15-oxo-(5Z,8Z,11Z,13E)-eicosatetraenoate + NADH + H(+)</text>
        <dbReference type="Rhea" id="RHEA:23260"/>
        <dbReference type="ChEBI" id="CHEBI:15378"/>
        <dbReference type="ChEBI" id="CHEBI:57409"/>
        <dbReference type="ChEBI" id="CHEBI:57410"/>
        <dbReference type="ChEBI" id="CHEBI:57540"/>
        <dbReference type="ChEBI" id="CHEBI:57945"/>
        <dbReference type="EC" id="1.1.1.232"/>
    </reaction>
    <physiologicalReaction direction="left-to-right" evidence="21">
        <dbReference type="Rhea" id="RHEA:23261"/>
    </physiologicalReaction>
</comment>
<keyword evidence="3" id="KW-0560">Oxidoreductase</keyword>
<comment type="similarity">
    <text evidence="1 23">Belongs to the short-chain dehydrogenases/reductases (SDR) family.</text>
</comment>
<evidence type="ECO:0000256" key="5">
    <source>
        <dbReference type="ARBA" id="ARBA00039060"/>
    </source>
</evidence>
<accession>A0A6P8RBG0</accession>
<evidence type="ECO:0000313" key="24">
    <source>
        <dbReference type="Proteomes" id="UP000515159"/>
    </source>
</evidence>
<comment type="catalytic activity">
    <reaction evidence="15">
        <text>resolvin D1 + NAD(+) = 17-oxoresolvin D1 + NADH + H(+)</text>
        <dbReference type="Rhea" id="RHEA:50128"/>
        <dbReference type="ChEBI" id="CHEBI:15378"/>
        <dbReference type="ChEBI" id="CHEBI:57540"/>
        <dbReference type="ChEBI" id="CHEBI:57945"/>
        <dbReference type="ChEBI" id="CHEBI:132079"/>
        <dbReference type="ChEBI" id="CHEBI:132081"/>
    </reaction>
    <physiologicalReaction direction="left-to-right" evidence="15">
        <dbReference type="Rhea" id="RHEA:50129"/>
    </physiologicalReaction>
</comment>
<dbReference type="InterPro" id="IPR002347">
    <property type="entry name" value="SDR_fam"/>
</dbReference>
<comment type="catalytic activity">
    <reaction evidence="14">
        <text>(11R)-hydroxy-(5Z,8Z,12E,14Z)-eicosatetraenoate + NAD(+) = 11-oxo-(5Z,8Z,12E,14Z)-eicosatetraenoate + NADH + H(+)</text>
        <dbReference type="Rhea" id="RHEA:48640"/>
        <dbReference type="ChEBI" id="CHEBI:15378"/>
        <dbReference type="ChEBI" id="CHEBI:57540"/>
        <dbReference type="ChEBI" id="CHEBI:57945"/>
        <dbReference type="ChEBI" id="CHEBI:78836"/>
        <dbReference type="ChEBI" id="CHEBI:90697"/>
    </reaction>
    <physiologicalReaction direction="left-to-right" evidence="14">
        <dbReference type="Rhea" id="RHEA:48641"/>
    </physiologicalReaction>
</comment>
<evidence type="ECO:0000256" key="22">
    <source>
        <dbReference type="ARBA" id="ARBA00049188"/>
    </source>
</evidence>
<dbReference type="InParanoid" id="A0A6P8RBG0"/>
<comment type="catalytic activity">
    <reaction evidence="17">
        <text>lipoxin A4 + NAD(+) = 15-oxo-(5S,6R)-dihydroxy-(7E,9E,11Z,13E)-eicosatetraenoate + NADH + H(+)</text>
        <dbReference type="Rhea" id="RHEA:41572"/>
        <dbReference type="ChEBI" id="CHEBI:15378"/>
        <dbReference type="ChEBI" id="CHEBI:57540"/>
        <dbReference type="ChEBI" id="CHEBI:57945"/>
        <dbReference type="ChEBI" id="CHEBI:67026"/>
        <dbReference type="ChEBI" id="CHEBI:78311"/>
    </reaction>
    <physiologicalReaction direction="left-to-right" evidence="17">
        <dbReference type="Rhea" id="RHEA:41573"/>
    </physiologicalReaction>
</comment>
<evidence type="ECO:0000313" key="25">
    <source>
        <dbReference type="RefSeq" id="XP_033798598.1"/>
    </source>
</evidence>
<dbReference type="FunCoup" id="A0A6P8RBG0">
    <property type="interactions" value="1406"/>
</dbReference>
<dbReference type="SUPFAM" id="SSF51735">
    <property type="entry name" value="NAD(P)-binding Rossmann-fold domains"/>
    <property type="match status" value="1"/>
</dbReference>
<dbReference type="EC" id="1.1.1.141" evidence="4"/>
<dbReference type="OrthoDB" id="37659at2759"/>
<evidence type="ECO:0000256" key="2">
    <source>
        <dbReference type="ARBA" id="ARBA00022501"/>
    </source>
</evidence>
<comment type="catalytic activity">
    <reaction evidence="11">
        <text>resolvin D1 + NAD(+) = 8-oxoresolvin D1 + NADH + H(+)</text>
        <dbReference type="Rhea" id="RHEA:50124"/>
        <dbReference type="ChEBI" id="CHEBI:15378"/>
        <dbReference type="ChEBI" id="CHEBI:57540"/>
        <dbReference type="ChEBI" id="CHEBI:57945"/>
        <dbReference type="ChEBI" id="CHEBI:132079"/>
        <dbReference type="ChEBI" id="CHEBI:132080"/>
    </reaction>
    <physiologicalReaction direction="left-to-right" evidence="11">
        <dbReference type="Rhea" id="RHEA:50125"/>
    </physiologicalReaction>
</comment>
<evidence type="ECO:0000256" key="11">
    <source>
        <dbReference type="ARBA" id="ARBA00047672"/>
    </source>
</evidence>
<evidence type="ECO:0000256" key="9">
    <source>
        <dbReference type="ARBA" id="ARBA00045705"/>
    </source>
</evidence>
<evidence type="ECO:0000256" key="7">
    <source>
        <dbReference type="ARBA" id="ARBA00041812"/>
    </source>
</evidence>
<dbReference type="InterPro" id="IPR036291">
    <property type="entry name" value="NAD(P)-bd_dom_sf"/>
</dbReference>
<dbReference type="EC" id="1.1.1.232" evidence="5"/>
<keyword evidence="2" id="KW-0443">Lipid metabolism</keyword>
<dbReference type="Proteomes" id="UP000515159">
    <property type="component" value="Chromosome 1"/>
</dbReference>
<comment type="catalytic activity">
    <reaction evidence="13">
        <text>15-oxo-(5S,6R)-dihydroxy-(7E,9E,11Z)-eicosatrienoate + NADH + H(+) = (5S,6R,15S)-trihydroxy-(7E,9E,11Z)-eicosatrienoate + NAD(+)</text>
        <dbReference type="Rhea" id="RHEA:41596"/>
        <dbReference type="ChEBI" id="CHEBI:15378"/>
        <dbReference type="ChEBI" id="CHEBI:57540"/>
        <dbReference type="ChEBI" id="CHEBI:57945"/>
        <dbReference type="ChEBI" id="CHEBI:78325"/>
        <dbReference type="ChEBI" id="CHEBI:78329"/>
    </reaction>
    <physiologicalReaction direction="left-to-right" evidence="13">
        <dbReference type="Rhea" id="RHEA:41597"/>
    </physiologicalReaction>
</comment>
<evidence type="ECO:0000256" key="6">
    <source>
        <dbReference type="ARBA" id="ARBA00040276"/>
    </source>
</evidence>
<dbReference type="Gene3D" id="3.40.50.720">
    <property type="entry name" value="NAD(P)-binding Rossmann-like Domain"/>
    <property type="match status" value="1"/>
</dbReference>
<evidence type="ECO:0000256" key="10">
    <source>
        <dbReference type="ARBA" id="ARBA00047325"/>
    </source>
</evidence>
<comment type="catalytic activity">
    <reaction evidence="19">
        <text>prostaglandin E2 + NAD(+) = 15-oxoprostaglandin E2 + NADH + H(+)</text>
        <dbReference type="Rhea" id="RHEA:11876"/>
        <dbReference type="ChEBI" id="CHEBI:15378"/>
        <dbReference type="ChEBI" id="CHEBI:57400"/>
        <dbReference type="ChEBI" id="CHEBI:57540"/>
        <dbReference type="ChEBI" id="CHEBI:57945"/>
        <dbReference type="ChEBI" id="CHEBI:606564"/>
        <dbReference type="EC" id="1.1.1.141"/>
    </reaction>
    <physiologicalReaction direction="left-to-right" evidence="19">
        <dbReference type="Rhea" id="RHEA:11877"/>
    </physiologicalReaction>
</comment>
<comment type="function">
    <text evidence="9">Catalyzes the NAD-dependent dehydrogenation (oxidation) of a broad array of hydroxylated polyunsaturated fatty acids (mainly eicosanoids and docosanoids, including prostaglandins, lipoxins and resolvins), yielding their corresponding keto (oxo) metabolites. Decreases the levels of the pro-proliferative prostaglandins such as prostaglandin E2 (whose activity is increased in cancer because of an increase in the expression of cyclooxygenase 2) and generates oxo-fatty acid products that can profoundly influence cell function by abrogating pro-inflammatory cytokine expression. Converts resolvins E1, D1 and D2 to their oxo products, which represents a mode of resolvin inactivation. Resolvin E1 plays important roles during the resolution phase of acute inflammation, while resolvins D1 and D2 have a unique role in obesity-induced adipose inflammation.</text>
</comment>
<gene>
    <name evidence="25" type="primary">HPGD</name>
</gene>
<evidence type="ECO:0000256" key="14">
    <source>
        <dbReference type="ARBA" id="ARBA00048144"/>
    </source>
</evidence>
<name>A0A6P8RBG0_GEOSA</name>
<comment type="catalytic activity">
    <reaction evidence="18">
        <text>prostaglandin A1 + NAD(+) = 15-oxo-prostaglandin A1 + NADH + H(+)</text>
        <dbReference type="Rhea" id="RHEA:41263"/>
        <dbReference type="ChEBI" id="CHEBI:15378"/>
        <dbReference type="ChEBI" id="CHEBI:57398"/>
        <dbReference type="ChEBI" id="CHEBI:57540"/>
        <dbReference type="ChEBI" id="CHEBI:57945"/>
        <dbReference type="ChEBI" id="CHEBI:85072"/>
    </reaction>
    <physiologicalReaction direction="left-to-right" evidence="18">
        <dbReference type="Rhea" id="RHEA:41264"/>
    </physiologicalReaction>
</comment>
<dbReference type="PRINTS" id="PR00080">
    <property type="entry name" value="SDRFAMILY"/>
</dbReference>
<dbReference type="RefSeq" id="XP_033798598.1">
    <property type="nucleotide sequence ID" value="XM_033942707.1"/>
</dbReference>
<evidence type="ECO:0000256" key="21">
    <source>
        <dbReference type="ARBA" id="ARBA00049151"/>
    </source>
</evidence>
<comment type="catalytic activity">
    <reaction evidence="22">
        <text>resolvin E1 + NAD(+) = 18-oxo-resolvin E1 + NADH + H(+)</text>
        <dbReference type="Rhea" id="RHEA:49244"/>
        <dbReference type="ChEBI" id="CHEBI:15378"/>
        <dbReference type="ChEBI" id="CHEBI:57540"/>
        <dbReference type="ChEBI" id="CHEBI:57945"/>
        <dbReference type="ChEBI" id="CHEBI:91000"/>
        <dbReference type="ChEBI" id="CHEBI:91001"/>
    </reaction>
    <physiologicalReaction direction="left-to-right" evidence="22">
        <dbReference type="Rhea" id="RHEA:49245"/>
    </physiologicalReaction>
</comment>
<reference evidence="25" key="1">
    <citation type="submission" date="2025-08" db="UniProtKB">
        <authorList>
            <consortium name="RefSeq"/>
        </authorList>
    </citation>
    <scope>IDENTIFICATION</scope>
</reference>
<evidence type="ECO:0000256" key="16">
    <source>
        <dbReference type="ARBA" id="ARBA00048393"/>
    </source>
</evidence>
<protein>
    <recommendedName>
        <fullName evidence="6">15-hydroxyprostaglandin dehydrogenase [NAD(+)]</fullName>
        <ecNumber evidence="4">1.1.1.141</ecNumber>
        <ecNumber evidence="5">1.1.1.232</ecNumber>
    </recommendedName>
    <alternativeName>
        <fullName evidence="8">Eicosanoid/docosanoid dehydrogenase [NAD(+)]</fullName>
    </alternativeName>
    <alternativeName>
        <fullName evidence="7">Prostaglandin dehydrogenase 1</fullName>
    </alternativeName>
</protein>
<evidence type="ECO:0000256" key="15">
    <source>
        <dbReference type="ARBA" id="ARBA00048170"/>
    </source>
</evidence>
<sequence length="338" mass="36815">MEVEGKVALVTGAAQGIGKAIIRELLENGASVSLIDIAVEKGEEYKTLLDEEFGEGKAIFIVCDVTNQDQLTDAFQQTVDHFGKLNIVVNNAGINNEKNWEKTINVNLNGMIRGTYLALKHMRKDEGGEGGLIVNMSSLAAHTCTSGLFSRSHFIQRNLAPAPPPLIATQSGSRACTKLSQPNQQDRERERAAHVPGLMPAAHQPVYTATKSGIIGFTRAIAAASEVGQYGVRINTIAPGFVNTALLQSIEHEENMGEYYKYEANIKEMMNHYGILEPLIVAKGVIELAENDTLNGAVMKITVSAGIHYEEYGPQYQAKICNSAISDFFAHLWTDASY</sequence>
<comment type="catalytic activity">
    <reaction evidence="20">
        <text>resolvin D2 + NAD(+) = 16-oxoresolvin D2 + NADH + H(+)</text>
        <dbReference type="Rhea" id="RHEA:53588"/>
        <dbReference type="ChEBI" id="CHEBI:15378"/>
        <dbReference type="ChEBI" id="CHEBI:57540"/>
        <dbReference type="ChEBI" id="CHEBI:57945"/>
        <dbReference type="ChEBI" id="CHEBI:133367"/>
        <dbReference type="ChEBI" id="CHEBI:137498"/>
    </reaction>
    <physiologicalReaction direction="left-to-right" evidence="20">
        <dbReference type="Rhea" id="RHEA:53589"/>
    </physiologicalReaction>
</comment>
<evidence type="ECO:0000256" key="4">
    <source>
        <dbReference type="ARBA" id="ARBA00038968"/>
    </source>
</evidence>
<evidence type="ECO:0000256" key="18">
    <source>
        <dbReference type="ARBA" id="ARBA00048611"/>
    </source>
</evidence>
<evidence type="ECO:0000256" key="1">
    <source>
        <dbReference type="ARBA" id="ARBA00006484"/>
    </source>
</evidence>
<dbReference type="PANTHER" id="PTHR44229:SF4">
    <property type="entry name" value="15-HYDROXYPROSTAGLANDIN DEHYDROGENASE [NAD(+)]"/>
    <property type="match status" value="1"/>
</dbReference>
<comment type="catalytic activity">
    <reaction evidence="10">
        <text>prostaglandin E1 + NAD(+) = 15-oxoprostaglandin E1 + NADH + H(+)</text>
        <dbReference type="Rhea" id="RHEA:16477"/>
        <dbReference type="ChEBI" id="CHEBI:15378"/>
        <dbReference type="ChEBI" id="CHEBI:57397"/>
        <dbReference type="ChEBI" id="CHEBI:57401"/>
        <dbReference type="ChEBI" id="CHEBI:57540"/>
        <dbReference type="ChEBI" id="CHEBI:57945"/>
    </reaction>
    <physiologicalReaction direction="left-to-right" evidence="10">
        <dbReference type="Rhea" id="RHEA:16478"/>
    </physiologicalReaction>
</comment>
<proteinExistence type="inferred from homology"/>
<dbReference type="GeneID" id="117359596"/>
<evidence type="ECO:0000256" key="8">
    <source>
        <dbReference type="ARBA" id="ARBA00042026"/>
    </source>
</evidence>
<evidence type="ECO:0000256" key="3">
    <source>
        <dbReference type="ARBA" id="ARBA00023002"/>
    </source>
</evidence>
<evidence type="ECO:0000256" key="17">
    <source>
        <dbReference type="ARBA" id="ARBA00048535"/>
    </source>
</evidence>
<dbReference type="CDD" id="cd05323">
    <property type="entry name" value="ADH_SDR_c_like"/>
    <property type="match status" value="1"/>
</dbReference>
<dbReference type="Pfam" id="PF00106">
    <property type="entry name" value="adh_short"/>
    <property type="match status" value="2"/>
</dbReference>
<evidence type="ECO:0000256" key="13">
    <source>
        <dbReference type="ARBA" id="ARBA00048140"/>
    </source>
</evidence>
<dbReference type="GO" id="GO:0047034">
    <property type="term" value="F:15-hydroxyicosatetraenoate dehydrogenase activity"/>
    <property type="evidence" value="ECO:0007669"/>
    <property type="project" value="UniProtKB-EC"/>
</dbReference>
<dbReference type="KEGG" id="gsh:117359596"/>
<dbReference type="GO" id="GO:0005737">
    <property type="term" value="C:cytoplasm"/>
    <property type="evidence" value="ECO:0007669"/>
    <property type="project" value="TreeGrafter"/>
</dbReference>
<evidence type="ECO:0000256" key="23">
    <source>
        <dbReference type="RuleBase" id="RU000363"/>
    </source>
</evidence>
<comment type="catalytic activity">
    <reaction evidence="16">
        <text>resolvin D2 + NAD(+) = 7-oxoresolvin D2 + NADH + H(+)</text>
        <dbReference type="Rhea" id="RHEA:53584"/>
        <dbReference type="ChEBI" id="CHEBI:15378"/>
        <dbReference type="ChEBI" id="CHEBI:57540"/>
        <dbReference type="ChEBI" id="CHEBI:57945"/>
        <dbReference type="ChEBI" id="CHEBI:133367"/>
        <dbReference type="ChEBI" id="CHEBI:137497"/>
    </reaction>
    <physiologicalReaction direction="left-to-right" evidence="16">
        <dbReference type="Rhea" id="RHEA:53585"/>
    </physiologicalReaction>
</comment>